<dbReference type="Pfam" id="PF05649">
    <property type="entry name" value="Peptidase_M13_N"/>
    <property type="match status" value="1"/>
</dbReference>
<evidence type="ECO:0000256" key="1">
    <source>
        <dbReference type="ARBA" id="ARBA00001947"/>
    </source>
</evidence>
<evidence type="ECO:0000259" key="8">
    <source>
        <dbReference type="Pfam" id="PF01431"/>
    </source>
</evidence>
<dbReference type="PANTHER" id="PTHR11733:SF222">
    <property type="entry name" value="IP12942P"/>
    <property type="match status" value="1"/>
</dbReference>
<evidence type="ECO:0000256" key="6">
    <source>
        <dbReference type="ARBA" id="ARBA00023049"/>
    </source>
</evidence>
<dbReference type="PANTHER" id="PTHR11733">
    <property type="entry name" value="ZINC METALLOPROTEASE FAMILY M13 NEPRILYSIN-RELATED"/>
    <property type="match status" value="1"/>
</dbReference>
<dbReference type="EC" id="3.4.24.11" evidence="10"/>
<keyword evidence="4 10" id="KW-0378">Hydrolase</keyword>
<dbReference type="Proteomes" id="UP000683360">
    <property type="component" value="Unassembled WGS sequence"/>
</dbReference>
<proteinExistence type="predicted"/>
<sequence>MPIGSPPSDKYVVYTLDNNEDTSCSSGLEDGQIVFRDPEHVSLQEKPDSKRNGNGRIRSVSFESSTHWGQRGSMRMKCCCFWNIILVIALVSVTVNFIITLGDYKNLKSSWANINNTGNQAEATLSTVSPTPADVRQEHVNFDRYKVCETSDCIQQAASVLSRMNTNANPCEDFYEFACGGFLHQSHLSWESQRVREVPDVLREKFGSYLEDSLSTPLSSSESEARRTVKVLYRDCKDEKETLLTAREKLRHLLVSLKTNNGVNMKNDTKNYVTRLLAIVMKQYGATPLFKVIVKKNGDITITNRFSNDLVEELFAHGVEIPSFRYLMPADFNFRYPPDKVLHAYEYFLSEALLAVFGNTSFNSDVDGLLQATSEVFELEMSLNKVWYNDGGVNYSEEISFCKNRMTISTLQHLYEGYNINWILFFSTLLDKTVDENFELCHVDLVSDISSVISEAKVELVIKYILTHTFVNSDLYKYVYRHFPKFIKSTSVYKTKDSDYNNSYCISLLAKYFPLSAIFLSNQSTYFESVSRKLFTSIKESLMQTIQDQYWIPETQRNDIISHTIHVNLSFNWNNNYNKDYSYLTNIYQENVIGALESKYSSDMKGIHFVSAFDQSIASYNSWNREIEISSLGLQIPAFYNSSPETLLYGSVGGLISQALSEVFDLNALLSHYISGTIDKSVVYTIAHHLECLAEFYNAYKYSNDQGRVIHVRGDLTKSSNFRDILSIHLAQRTFQKGLPLAKVPDLPGVNYTESQTFFISYAQLFCEKVTPKGITQYYVNNEASKTPLPNEFRIKGMMSNMKHFAAAFHCPASSPMNPQNRCPLF</sequence>
<evidence type="ECO:0000256" key="7">
    <source>
        <dbReference type="SAM" id="Phobius"/>
    </source>
</evidence>
<dbReference type="InterPro" id="IPR042089">
    <property type="entry name" value="Peptidase_M13_dom_2"/>
</dbReference>
<evidence type="ECO:0000256" key="4">
    <source>
        <dbReference type="ARBA" id="ARBA00022801"/>
    </source>
</evidence>
<protein>
    <submittedName>
        <fullName evidence="10">MMEL1</fullName>
        <ecNumber evidence="10">3.4.24.11</ecNumber>
    </submittedName>
</protein>
<feature type="transmembrane region" description="Helical" evidence="7">
    <location>
        <begin position="80"/>
        <end position="99"/>
    </location>
</feature>
<keyword evidence="6" id="KW-0482">Metalloprotease</keyword>
<gene>
    <name evidence="10" type="ORF">MEDL_55803</name>
</gene>
<accession>A0A8S3UJP6</accession>
<dbReference type="Gene3D" id="1.10.1380.10">
    <property type="entry name" value="Neutral endopeptidase , domain2"/>
    <property type="match status" value="1"/>
</dbReference>
<dbReference type="InterPro" id="IPR000718">
    <property type="entry name" value="Peptidase_M13"/>
</dbReference>
<dbReference type="AlphaFoldDB" id="A0A8S3UJP6"/>
<feature type="domain" description="Peptidase M13 N-terminal" evidence="9">
    <location>
        <begin position="170"/>
        <end position="559"/>
    </location>
</feature>
<dbReference type="EMBL" id="CAJPWZ010002711">
    <property type="protein sequence ID" value="CAG2243678.1"/>
    <property type="molecule type" value="Genomic_DNA"/>
</dbReference>
<evidence type="ECO:0000313" key="10">
    <source>
        <dbReference type="EMBL" id="CAG2243678.1"/>
    </source>
</evidence>
<dbReference type="InterPro" id="IPR008753">
    <property type="entry name" value="Peptidase_M13_N"/>
</dbReference>
<evidence type="ECO:0000259" key="9">
    <source>
        <dbReference type="Pfam" id="PF05649"/>
    </source>
</evidence>
<dbReference type="OrthoDB" id="6061414at2759"/>
<comment type="caution">
    <text evidence="10">The sequence shown here is derived from an EMBL/GenBank/DDBJ whole genome shotgun (WGS) entry which is preliminary data.</text>
</comment>
<keyword evidence="2" id="KW-0645">Protease</keyword>
<evidence type="ECO:0000256" key="3">
    <source>
        <dbReference type="ARBA" id="ARBA00022723"/>
    </source>
</evidence>
<reference evidence="10" key="1">
    <citation type="submission" date="2021-03" db="EMBL/GenBank/DDBJ databases">
        <authorList>
            <person name="Bekaert M."/>
        </authorList>
    </citation>
    <scope>NUCLEOTIDE SEQUENCE</scope>
</reference>
<comment type="cofactor">
    <cofactor evidence="1">
        <name>Zn(2+)</name>
        <dbReference type="ChEBI" id="CHEBI:29105"/>
    </cofactor>
</comment>
<evidence type="ECO:0000256" key="2">
    <source>
        <dbReference type="ARBA" id="ARBA00022670"/>
    </source>
</evidence>
<dbReference type="GO" id="GO:0006508">
    <property type="term" value="P:proteolysis"/>
    <property type="evidence" value="ECO:0007669"/>
    <property type="project" value="UniProtKB-KW"/>
</dbReference>
<keyword evidence="7" id="KW-0812">Transmembrane</keyword>
<organism evidence="10 11">
    <name type="scientific">Mytilus edulis</name>
    <name type="common">Blue mussel</name>
    <dbReference type="NCBI Taxonomy" id="6550"/>
    <lineage>
        <taxon>Eukaryota</taxon>
        <taxon>Metazoa</taxon>
        <taxon>Spiralia</taxon>
        <taxon>Lophotrochozoa</taxon>
        <taxon>Mollusca</taxon>
        <taxon>Bivalvia</taxon>
        <taxon>Autobranchia</taxon>
        <taxon>Pteriomorphia</taxon>
        <taxon>Mytilida</taxon>
        <taxon>Mytiloidea</taxon>
        <taxon>Mytilidae</taxon>
        <taxon>Mytilinae</taxon>
        <taxon>Mytilus</taxon>
    </lineage>
</organism>
<dbReference type="GO" id="GO:0004222">
    <property type="term" value="F:metalloendopeptidase activity"/>
    <property type="evidence" value="ECO:0007669"/>
    <property type="project" value="UniProtKB-EC"/>
</dbReference>
<dbReference type="GO" id="GO:0046872">
    <property type="term" value="F:metal ion binding"/>
    <property type="evidence" value="ECO:0007669"/>
    <property type="project" value="UniProtKB-KW"/>
</dbReference>
<evidence type="ECO:0000256" key="5">
    <source>
        <dbReference type="ARBA" id="ARBA00022833"/>
    </source>
</evidence>
<keyword evidence="7" id="KW-1133">Transmembrane helix</keyword>
<dbReference type="InterPro" id="IPR024079">
    <property type="entry name" value="MetalloPept_cat_dom_sf"/>
</dbReference>
<dbReference type="Gene3D" id="3.40.390.10">
    <property type="entry name" value="Collagenase (Catalytic Domain)"/>
    <property type="match status" value="1"/>
</dbReference>
<dbReference type="GO" id="GO:0005886">
    <property type="term" value="C:plasma membrane"/>
    <property type="evidence" value="ECO:0007669"/>
    <property type="project" value="TreeGrafter"/>
</dbReference>
<dbReference type="InterPro" id="IPR018497">
    <property type="entry name" value="Peptidase_M13_C"/>
</dbReference>
<keyword evidence="3" id="KW-0479">Metal-binding</keyword>
<dbReference type="PROSITE" id="PS51885">
    <property type="entry name" value="NEPRILYSIN"/>
    <property type="match status" value="1"/>
</dbReference>
<keyword evidence="5" id="KW-0862">Zinc</keyword>
<keyword evidence="7" id="KW-0472">Membrane</keyword>
<dbReference type="SUPFAM" id="SSF55486">
    <property type="entry name" value="Metalloproteases ('zincins'), catalytic domain"/>
    <property type="match status" value="1"/>
</dbReference>
<keyword evidence="11" id="KW-1185">Reference proteome</keyword>
<name>A0A8S3UJP6_MYTED</name>
<dbReference type="Pfam" id="PF01431">
    <property type="entry name" value="Peptidase_M13"/>
    <property type="match status" value="1"/>
</dbReference>
<feature type="domain" description="Peptidase M13 C-terminal" evidence="8">
    <location>
        <begin position="620"/>
        <end position="823"/>
    </location>
</feature>
<evidence type="ECO:0000313" key="11">
    <source>
        <dbReference type="Proteomes" id="UP000683360"/>
    </source>
</evidence>